<comment type="function">
    <text evidence="1">The aspartyl protease (PR) mediates the proteolytic cleavages of the Gag and Gag-Pol polyproteins after assembly of the VLP.</text>
</comment>
<dbReference type="GO" id="GO:0008233">
    <property type="term" value="F:peptidase activity"/>
    <property type="evidence" value="ECO:0007669"/>
    <property type="project" value="UniProtKB-KW"/>
</dbReference>
<proteinExistence type="predicted"/>
<evidence type="ECO:0000256" key="2">
    <source>
        <dbReference type="ARBA" id="ARBA00022578"/>
    </source>
</evidence>
<dbReference type="eggNOG" id="KOG0017">
    <property type="taxonomic scope" value="Eukaryota"/>
</dbReference>
<evidence type="ECO:0000313" key="22">
    <source>
        <dbReference type="EMBL" id="CCF54712.1"/>
    </source>
</evidence>
<dbReference type="AlphaFoldDB" id="I2G6B9"/>
<evidence type="ECO:0000256" key="12">
    <source>
        <dbReference type="ARBA" id="ARBA00022842"/>
    </source>
</evidence>
<dbReference type="SUPFAM" id="SSF53098">
    <property type="entry name" value="Ribonuclease H-like"/>
    <property type="match status" value="1"/>
</dbReference>
<dbReference type="PANTHER" id="PTHR42648">
    <property type="entry name" value="TRANSPOSASE, PUTATIVE-RELATED"/>
    <property type="match status" value="1"/>
</dbReference>
<dbReference type="GO" id="GO:0046872">
    <property type="term" value="F:metal ion binding"/>
    <property type="evidence" value="ECO:0007669"/>
    <property type="project" value="UniProtKB-KW"/>
</dbReference>
<reference evidence="22 23" key="1">
    <citation type="journal article" date="2012" name="Plant Cell">
        <title>Genome comparison of barley and maize smut fungi reveals targeted loss of RNA silencing components and species-specific presence of transposable elements.</title>
        <authorList>
            <person name="Laurie J.D."/>
            <person name="Ali S."/>
            <person name="Linning R."/>
            <person name="Mannhaupt G."/>
            <person name="Wong P."/>
            <person name="Gueldener U."/>
            <person name="Muensterkoetter M."/>
            <person name="Moore R."/>
            <person name="Kahmann R."/>
            <person name="Bakkeren G."/>
            <person name="Schirawski J."/>
        </authorList>
    </citation>
    <scope>NUCLEOTIDE SEQUENCE [LARGE SCALE GENOMIC DNA]</scope>
    <source>
        <strain evidence="23">Uh4875-4</strain>
    </source>
</reference>
<keyword evidence="16" id="KW-0239">DNA-directed DNA polymerase</keyword>
<keyword evidence="14" id="KW-0229">DNA integration</keyword>
<evidence type="ECO:0000256" key="5">
    <source>
        <dbReference type="ARBA" id="ARBA00022695"/>
    </source>
</evidence>
<keyword evidence="8" id="KW-0547">Nucleotide-binding</keyword>
<evidence type="ECO:0000256" key="14">
    <source>
        <dbReference type="ARBA" id="ARBA00022908"/>
    </source>
</evidence>
<evidence type="ECO:0000256" key="18">
    <source>
        <dbReference type="ARBA" id="ARBA00023172"/>
    </source>
</evidence>
<comment type="catalytic activity">
    <reaction evidence="20">
        <text>DNA(n) + a 2'-deoxyribonucleoside 5'-triphosphate = DNA(n+1) + diphosphate</text>
        <dbReference type="Rhea" id="RHEA:22508"/>
        <dbReference type="Rhea" id="RHEA-COMP:17339"/>
        <dbReference type="Rhea" id="RHEA-COMP:17340"/>
        <dbReference type="ChEBI" id="CHEBI:33019"/>
        <dbReference type="ChEBI" id="CHEBI:61560"/>
        <dbReference type="ChEBI" id="CHEBI:173112"/>
        <dbReference type="EC" id="2.7.7.7"/>
    </reaction>
</comment>
<evidence type="ECO:0000256" key="1">
    <source>
        <dbReference type="ARBA" id="ARBA00002180"/>
    </source>
</evidence>
<organism evidence="22 23">
    <name type="scientific">Ustilago hordei</name>
    <name type="common">Barley covered smut fungus</name>
    <dbReference type="NCBI Taxonomy" id="120017"/>
    <lineage>
        <taxon>Eukaryota</taxon>
        <taxon>Fungi</taxon>
        <taxon>Dikarya</taxon>
        <taxon>Basidiomycota</taxon>
        <taxon>Ustilaginomycotina</taxon>
        <taxon>Ustilaginomycetes</taxon>
        <taxon>Ustilaginales</taxon>
        <taxon>Ustilaginaceae</taxon>
        <taxon>Ustilago</taxon>
    </lineage>
</organism>
<dbReference type="GO" id="GO:0005524">
    <property type="term" value="F:ATP binding"/>
    <property type="evidence" value="ECO:0007669"/>
    <property type="project" value="UniProtKB-KW"/>
</dbReference>
<evidence type="ECO:0000256" key="10">
    <source>
        <dbReference type="ARBA" id="ARBA00022801"/>
    </source>
</evidence>
<dbReference type="Pfam" id="PF22936">
    <property type="entry name" value="Pol_BBD"/>
    <property type="match status" value="1"/>
</dbReference>
<evidence type="ECO:0000256" key="7">
    <source>
        <dbReference type="ARBA" id="ARBA00022723"/>
    </source>
</evidence>
<evidence type="ECO:0000256" key="16">
    <source>
        <dbReference type="ARBA" id="ARBA00022932"/>
    </source>
</evidence>
<dbReference type="GO" id="GO:0003964">
    <property type="term" value="F:RNA-directed DNA polymerase activity"/>
    <property type="evidence" value="ECO:0007669"/>
    <property type="project" value="UniProtKB-KW"/>
</dbReference>
<evidence type="ECO:0000313" key="23">
    <source>
        <dbReference type="Proteomes" id="UP000006174"/>
    </source>
</evidence>
<evidence type="ECO:0000256" key="3">
    <source>
        <dbReference type="ARBA" id="ARBA00022612"/>
    </source>
</evidence>
<name>I2G6B9_USTHO</name>
<keyword evidence="23" id="KW-1185">Reference proteome</keyword>
<keyword evidence="11" id="KW-0067">ATP-binding</keyword>
<keyword evidence="7" id="KW-0479">Metal-binding</keyword>
<dbReference type="Gene3D" id="3.30.420.10">
    <property type="entry name" value="Ribonuclease H-like superfamily/Ribonuclease H"/>
    <property type="match status" value="1"/>
</dbReference>
<sequence>MEHIAKSTLLYKARRICMLNADVHKFTADLNEHWAKAKAMGFNLTRVLKIKTLINQARTEGKTTQAFVANGKITNQDTYSMGKPGPNGHQRCYYCQGENHISHFCPKNPNAYHTPLEQQPNSWVIDSGVTDHITNDNTTLISPSPCTRFVKTAGGMRIKIKARGQVIVNVDGHKVYLNNVLYVPEASVNLMSVQALTNNSVHVIFIPENAHLKWPNSHEVKGYTNIHMRHWEIHPTKAEALISTIDDEMNDLPEQLNTNDPPKPQSFTRDFIHERCGHPSCDKSRMIENTYNIKIRPYKCQDCMVSKSMKAQMGQGSGECAKYPLELLHIDLATHFSTKTEFTSILVAVDDASSFTYIKPLCSKADALQVLKEWVNYAETQTGHKLKALWSDNGMEWINANTIAWQNDAGF</sequence>
<comment type="catalytic activity">
    <reaction evidence="19">
        <text>DNA(n) + a 2'-deoxyribonucleoside 5'-triphosphate = DNA(n+1) + diphosphate</text>
        <dbReference type="Rhea" id="RHEA:22508"/>
        <dbReference type="Rhea" id="RHEA-COMP:17339"/>
        <dbReference type="Rhea" id="RHEA-COMP:17340"/>
        <dbReference type="ChEBI" id="CHEBI:33019"/>
        <dbReference type="ChEBI" id="CHEBI:61560"/>
        <dbReference type="ChEBI" id="CHEBI:173112"/>
        <dbReference type="EC" id="2.7.7.49"/>
    </reaction>
</comment>
<dbReference type="HOGENOM" id="CLU_669393_0_0_1"/>
<evidence type="ECO:0000256" key="20">
    <source>
        <dbReference type="ARBA" id="ARBA00049244"/>
    </source>
</evidence>
<keyword evidence="12" id="KW-0460">Magnesium</keyword>
<dbReference type="GO" id="GO:0015074">
    <property type="term" value="P:DNA integration"/>
    <property type="evidence" value="ECO:0007669"/>
    <property type="project" value="UniProtKB-KW"/>
</dbReference>
<keyword evidence="6" id="KW-0540">Nuclease</keyword>
<dbReference type="STRING" id="1128400.I2G6B9"/>
<dbReference type="InterPro" id="IPR001584">
    <property type="entry name" value="Integrase_cat-core"/>
</dbReference>
<dbReference type="GO" id="GO:0003887">
    <property type="term" value="F:DNA-directed DNA polymerase activity"/>
    <property type="evidence" value="ECO:0007669"/>
    <property type="project" value="UniProtKB-KW"/>
</dbReference>
<dbReference type="GO" id="GO:0006508">
    <property type="term" value="P:proteolysis"/>
    <property type="evidence" value="ECO:0007669"/>
    <property type="project" value="UniProtKB-KW"/>
</dbReference>
<evidence type="ECO:0000259" key="21">
    <source>
        <dbReference type="PROSITE" id="PS50994"/>
    </source>
</evidence>
<evidence type="ECO:0000256" key="17">
    <source>
        <dbReference type="ARBA" id="ARBA00023113"/>
    </source>
</evidence>
<keyword evidence="3" id="KW-1188">Viral release from host cell</keyword>
<dbReference type="InterPro" id="IPR012337">
    <property type="entry name" value="RNaseH-like_sf"/>
</dbReference>
<feature type="domain" description="Integrase catalytic" evidence="21">
    <location>
        <begin position="320"/>
        <end position="411"/>
    </location>
</feature>
<accession>I2G6B9</accession>
<comment type="caution">
    <text evidence="22">The sequence shown here is derived from an EMBL/GenBank/DDBJ whole genome shotgun (WGS) entry which is preliminary data.</text>
</comment>
<dbReference type="GO" id="GO:0003723">
    <property type="term" value="F:RNA binding"/>
    <property type="evidence" value="ECO:0007669"/>
    <property type="project" value="UniProtKB-KW"/>
</dbReference>
<evidence type="ECO:0000256" key="11">
    <source>
        <dbReference type="ARBA" id="ARBA00022840"/>
    </source>
</evidence>
<keyword evidence="2" id="KW-0815">Transposition</keyword>
<dbReference type="GO" id="GO:0006310">
    <property type="term" value="P:DNA recombination"/>
    <property type="evidence" value="ECO:0007669"/>
    <property type="project" value="UniProtKB-KW"/>
</dbReference>
<dbReference type="InterPro" id="IPR039537">
    <property type="entry name" value="Retrotran_Ty1/copia-like"/>
</dbReference>
<keyword evidence="5" id="KW-0548">Nucleotidyltransferase</keyword>
<evidence type="ECO:0000256" key="19">
    <source>
        <dbReference type="ARBA" id="ARBA00048173"/>
    </source>
</evidence>
<keyword evidence="10" id="KW-0378">Hydrolase</keyword>
<keyword evidence="4" id="KW-0645">Protease</keyword>
<dbReference type="InterPro" id="IPR054722">
    <property type="entry name" value="PolX-like_BBD"/>
</dbReference>
<dbReference type="GO" id="GO:0032196">
    <property type="term" value="P:transposition"/>
    <property type="evidence" value="ECO:0007669"/>
    <property type="project" value="UniProtKB-KW"/>
</dbReference>
<evidence type="ECO:0000256" key="13">
    <source>
        <dbReference type="ARBA" id="ARBA00022884"/>
    </source>
</evidence>
<keyword evidence="18" id="KW-0233">DNA recombination</keyword>
<gene>
    <name evidence="22" type="ORF">UHOR_01712</name>
</gene>
<dbReference type="EMBL" id="CAGI01000194">
    <property type="protein sequence ID" value="CCF54712.1"/>
    <property type="molecule type" value="Genomic_DNA"/>
</dbReference>
<evidence type="ECO:0000256" key="8">
    <source>
        <dbReference type="ARBA" id="ARBA00022741"/>
    </source>
</evidence>
<keyword evidence="15" id="KW-0695">RNA-directed DNA polymerase</keyword>
<evidence type="ECO:0000256" key="15">
    <source>
        <dbReference type="ARBA" id="ARBA00022918"/>
    </source>
</evidence>
<keyword evidence="9" id="KW-0255">Endonuclease</keyword>
<dbReference type="Proteomes" id="UP000006174">
    <property type="component" value="Unassembled WGS sequence"/>
</dbReference>
<keyword evidence="13" id="KW-0694">RNA-binding</keyword>
<dbReference type="GO" id="GO:0005634">
    <property type="term" value="C:nucleus"/>
    <property type="evidence" value="ECO:0007669"/>
    <property type="project" value="UniProtKB-ARBA"/>
</dbReference>
<dbReference type="OrthoDB" id="8053277at2759"/>
<evidence type="ECO:0000256" key="9">
    <source>
        <dbReference type="ARBA" id="ARBA00022759"/>
    </source>
</evidence>
<dbReference type="PANTHER" id="PTHR42648:SF11">
    <property type="entry name" value="TRANSPOSON TY4-P GAG-POL POLYPROTEIN"/>
    <property type="match status" value="1"/>
</dbReference>
<dbReference type="InterPro" id="IPR036397">
    <property type="entry name" value="RNaseH_sf"/>
</dbReference>
<dbReference type="GO" id="GO:0004519">
    <property type="term" value="F:endonuclease activity"/>
    <property type="evidence" value="ECO:0007669"/>
    <property type="project" value="UniProtKB-KW"/>
</dbReference>
<evidence type="ECO:0000256" key="4">
    <source>
        <dbReference type="ARBA" id="ARBA00022670"/>
    </source>
</evidence>
<evidence type="ECO:0000256" key="6">
    <source>
        <dbReference type="ARBA" id="ARBA00022722"/>
    </source>
</evidence>
<dbReference type="PROSITE" id="PS50994">
    <property type="entry name" value="INTEGRASE"/>
    <property type="match status" value="1"/>
</dbReference>
<protein>
    <recommendedName>
        <fullName evidence="21">Integrase catalytic domain-containing protein</fullName>
    </recommendedName>
</protein>
<keyword evidence="16" id="KW-0808">Transferase</keyword>
<keyword evidence="17" id="KW-0917">Virion maturation</keyword>